<feature type="transmembrane region" description="Helical" evidence="1">
    <location>
        <begin position="7"/>
        <end position="27"/>
    </location>
</feature>
<evidence type="ECO:0000313" key="2">
    <source>
        <dbReference type="EMBL" id="JAH42232.1"/>
    </source>
</evidence>
<keyword evidence="1" id="KW-1133">Transmembrane helix</keyword>
<dbReference type="AlphaFoldDB" id="A0A0E9SLZ3"/>
<sequence>MLAKIKIYSIIYLASYSGSNALLMLILTVTDSSLTACSAVVSNGLVSSGTVVMLAVLLAS</sequence>
<keyword evidence="1" id="KW-0812">Transmembrane</keyword>
<protein>
    <submittedName>
        <fullName evidence="2">Uncharacterized protein</fullName>
    </submittedName>
</protein>
<evidence type="ECO:0000256" key="1">
    <source>
        <dbReference type="SAM" id="Phobius"/>
    </source>
</evidence>
<feature type="transmembrane region" description="Helical" evidence="1">
    <location>
        <begin position="33"/>
        <end position="59"/>
    </location>
</feature>
<reference evidence="2" key="1">
    <citation type="submission" date="2014-11" db="EMBL/GenBank/DDBJ databases">
        <authorList>
            <person name="Amaro Gonzalez C."/>
        </authorList>
    </citation>
    <scope>NUCLEOTIDE SEQUENCE</scope>
</reference>
<keyword evidence="1" id="KW-0472">Membrane</keyword>
<reference evidence="2" key="2">
    <citation type="journal article" date="2015" name="Fish Shellfish Immunol.">
        <title>Early steps in the European eel (Anguilla anguilla)-Vibrio vulnificus interaction in the gills: Role of the RtxA13 toxin.</title>
        <authorList>
            <person name="Callol A."/>
            <person name="Pajuelo D."/>
            <person name="Ebbesson L."/>
            <person name="Teles M."/>
            <person name="MacKenzie S."/>
            <person name="Amaro C."/>
        </authorList>
    </citation>
    <scope>NUCLEOTIDE SEQUENCE</scope>
</reference>
<accession>A0A0E9SLZ3</accession>
<organism evidence="2">
    <name type="scientific">Anguilla anguilla</name>
    <name type="common">European freshwater eel</name>
    <name type="synonym">Muraena anguilla</name>
    <dbReference type="NCBI Taxonomy" id="7936"/>
    <lineage>
        <taxon>Eukaryota</taxon>
        <taxon>Metazoa</taxon>
        <taxon>Chordata</taxon>
        <taxon>Craniata</taxon>
        <taxon>Vertebrata</taxon>
        <taxon>Euteleostomi</taxon>
        <taxon>Actinopterygii</taxon>
        <taxon>Neopterygii</taxon>
        <taxon>Teleostei</taxon>
        <taxon>Anguilliformes</taxon>
        <taxon>Anguillidae</taxon>
        <taxon>Anguilla</taxon>
    </lineage>
</organism>
<name>A0A0E9SLZ3_ANGAN</name>
<dbReference type="EMBL" id="GBXM01066345">
    <property type="protein sequence ID" value="JAH42232.1"/>
    <property type="molecule type" value="Transcribed_RNA"/>
</dbReference>
<proteinExistence type="predicted"/>